<dbReference type="SUPFAM" id="SSF50814">
    <property type="entry name" value="Lipocalins"/>
    <property type="match status" value="1"/>
</dbReference>
<reference evidence="1" key="1">
    <citation type="journal article" date="2011" name="PLoS ONE">
        <title>A deep insight into the sialotranscriptome of the gulf coast tick, Amblyomma maculatum.</title>
        <authorList>
            <person name="Karim S."/>
            <person name="Singh P."/>
            <person name="Ribeiro J.M."/>
        </authorList>
    </citation>
    <scope>NUCLEOTIDE SEQUENCE</scope>
    <source>
        <tissue evidence="1">Salivary gland</tissue>
    </source>
</reference>
<dbReference type="GO" id="GO:0030682">
    <property type="term" value="P:symbiont-mediated perturbation of host defenses"/>
    <property type="evidence" value="ECO:0007669"/>
    <property type="project" value="InterPro"/>
</dbReference>
<accession>G3MRF8</accession>
<protein>
    <submittedName>
        <fullName evidence="1">Uncharacterized protein</fullName>
    </submittedName>
</protein>
<dbReference type="InterPro" id="IPR002970">
    <property type="entry name" value="Tick_his-bd"/>
</dbReference>
<name>G3MRF8_AMBMU</name>
<dbReference type="Pfam" id="PF02098">
    <property type="entry name" value="His_binding"/>
    <property type="match status" value="1"/>
</dbReference>
<organism evidence="1">
    <name type="scientific">Amblyomma maculatum</name>
    <name type="common">Gulf Coast tick</name>
    <dbReference type="NCBI Taxonomy" id="34609"/>
    <lineage>
        <taxon>Eukaryota</taxon>
        <taxon>Metazoa</taxon>
        <taxon>Ecdysozoa</taxon>
        <taxon>Arthropoda</taxon>
        <taxon>Chelicerata</taxon>
        <taxon>Arachnida</taxon>
        <taxon>Acari</taxon>
        <taxon>Parasitiformes</taxon>
        <taxon>Ixodida</taxon>
        <taxon>Ixodoidea</taxon>
        <taxon>Ixodidae</taxon>
        <taxon>Amblyomminae</taxon>
        <taxon>Amblyomma</taxon>
    </lineage>
</organism>
<dbReference type="GO" id="GO:0043176">
    <property type="term" value="F:amine binding"/>
    <property type="evidence" value="ECO:0007669"/>
    <property type="project" value="InterPro"/>
</dbReference>
<dbReference type="Gene3D" id="2.40.128.20">
    <property type="match status" value="1"/>
</dbReference>
<dbReference type="EMBL" id="JO844459">
    <property type="protein sequence ID" value="AEO36076.1"/>
    <property type="molecule type" value="mRNA"/>
</dbReference>
<dbReference type="InterPro" id="IPR012674">
    <property type="entry name" value="Calycin"/>
</dbReference>
<sequence>METNRKVPLCCMMLIMHVNELRVISSYPYSVAISDSDNDGTLECLSANRTAIDPEAKTATMTWIIPENEFSPRQEIPFHLSPGEEPGTMDITVDDDPTPREGIFYYTDDNCVVLDVEYQGHQCLLWTRRALKDSVPQICIDHFVDTCGVSVPKHSRDLCIDGEGDY</sequence>
<dbReference type="AlphaFoldDB" id="G3MRF8"/>
<evidence type="ECO:0000313" key="1">
    <source>
        <dbReference type="EMBL" id="AEO36076.1"/>
    </source>
</evidence>
<proteinExistence type="evidence at transcript level"/>